<dbReference type="InterPro" id="IPR009075">
    <property type="entry name" value="AcylCo_DH/oxidase_C"/>
</dbReference>
<feature type="domain" description="HAMP" evidence="6">
    <location>
        <begin position="641"/>
        <end position="692"/>
    </location>
</feature>
<comment type="caution">
    <text evidence="7">The sequence shown here is derived from an EMBL/GenBank/DDBJ whole genome shotgun (WGS) entry which is preliminary data.</text>
</comment>
<dbReference type="Gene3D" id="1.20.140.10">
    <property type="entry name" value="Butyryl-CoA Dehydrogenase, subunit A, domain 3"/>
    <property type="match status" value="2"/>
</dbReference>
<comment type="cofactor">
    <cofactor evidence="1">
        <name>FAD</name>
        <dbReference type="ChEBI" id="CHEBI:57692"/>
    </cofactor>
</comment>
<gene>
    <name evidence="7" type="ORF">WKW80_11630</name>
</gene>
<dbReference type="EMBL" id="JBBKZV010000005">
    <property type="protein sequence ID" value="MEJ8822677.1"/>
    <property type="molecule type" value="Genomic_DNA"/>
</dbReference>
<dbReference type="SUPFAM" id="SSF47203">
    <property type="entry name" value="Acyl-CoA dehydrogenase C-terminal domain-like"/>
    <property type="match status" value="2"/>
</dbReference>
<dbReference type="PROSITE" id="PS50885">
    <property type="entry name" value="HAMP"/>
    <property type="match status" value="1"/>
</dbReference>
<organism evidence="7 8">
    <name type="scientific">Variovorax humicola</name>
    <dbReference type="NCBI Taxonomy" id="1769758"/>
    <lineage>
        <taxon>Bacteria</taxon>
        <taxon>Pseudomonadati</taxon>
        <taxon>Pseudomonadota</taxon>
        <taxon>Betaproteobacteria</taxon>
        <taxon>Burkholderiales</taxon>
        <taxon>Comamonadaceae</taxon>
        <taxon>Variovorax</taxon>
    </lineage>
</organism>
<keyword evidence="3" id="KW-0285">Flavoprotein</keyword>
<dbReference type="InterPro" id="IPR036250">
    <property type="entry name" value="AcylCo_DH-like_C"/>
</dbReference>
<evidence type="ECO:0000256" key="5">
    <source>
        <dbReference type="ARBA" id="ARBA00023002"/>
    </source>
</evidence>
<reference evidence="7 8" key="1">
    <citation type="submission" date="2024-03" db="EMBL/GenBank/DDBJ databases">
        <title>Novel species of the genus Variovorax.</title>
        <authorList>
            <person name="Liu Q."/>
            <person name="Xin Y.-H."/>
        </authorList>
    </citation>
    <scope>NUCLEOTIDE SEQUENCE [LARGE SCALE GENOMIC DNA]</scope>
    <source>
        <strain evidence="7 8">KACC 18501</strain>
    </source>
</reference>
<dbReference type="Pfam" id="PF02770">
    <property type="entry name" value="Acyl-CoA_dh_M"/>
    <property type="match status" value="1"/>
</dbReference>
<dbReference type="Pfam" id="PF02771">
    <property type="entry name" value="Acyl-CoA_dh_N"/>
    <property type="match status" value="2"/>
</dbReference>
<dbReference type="Proteomes" id="UP001363010">
    <property type="component" value="Unassembled WGS sequence"/>
</dbReference>
<proteinExistence type="inferred from homology"/>
<dbReference type="InterPro" id="IPR009100">
    <property type="entry name" value="AcylCoA_DH/oxidase_NM_dom_sf"/>
</dbReference>
<evidence type="ECO:0000313" key="7">
    <source>
        <dbReference type="EMBL" id="MEJ8822677.1"/>
    </source>
</evidence>
<dbReference type="Gene3D" id="1.10.540.10">
    <property type="entry name" value="Acyl-CoA dehydrogenase/oxidase, N-terminal domain"/>
    <property type="match status" value="2"/>
</dbReference>
<dbReference type="SUPFAM" id="SSF56645">
    <property type="entry name" value="Acyl-CoA dehydrogenase NM domain-like"/>
    <property type="match status" value="2"/>
</dbReference>
<dbReference type="InterPro" id="IPR046373">
    <property type="entry name" value="Acyl-CoA_Oxase/DH_mid-dom_sf"/>
</dbReference>
<dbReference type="InterPro" id="IPR013786">
    <property type="entry name" value="AcylCoA_DH/ox_N"/>
</dbReference>
<keyword evidence="5" id="KW-0560">Oxidoreductase</keyword>
<evidence type="ECO:0000256" key="1">
    <source>
        <dbReference type="ARBA" id="ARBA00001974"/>
    </source>
</evidence>
<evidence type="ECO:0000313" key="8">
    <source>
        <dbReference type="Proteomes" id="UP001363010"/>
    </source>
</evidence>
<name>A0ABU8VYA2_9BURK</name>
<comment type="similarity">
    <text evidence="2">Belongs to the acyl-CoA dehydrogenase family.</text>
</comment>
<evidence type="ECO:0000256" key="3">
    <source>
        <dbReference type="ARBA" id="ARBA00022630"/>
    </source>
</evidence>
<dbReference type="InterPro" id="IPR052161">
    <property type="entry name" value="Mycobact_Acyl-CoA_DH"/>
</dbReference>
<sequence>MMTHLDETQTMLRDSVQAFHERHPGPARTRRLRNEAIPFDRSVWRDMAEAGWSGVMVPESLGGHGLGAAEAMLIACELGRGLAPEPYVASGLMVVQALVPIAADSAPARALLEQVLAGQTLVALAWQEAAGKLAIDDIRMRAVRKGEGWQLEGATKRFVPLADAADGFLVYALEDGNPVLFWITQSAAIRTTRTIDGLDFGEVDFEGLTLPADARLASGPAVRDAVAQAVELARMASAFELVGVAERALEATVAYTSQRVQFGKPIASFQALQHRMVDMWMHCQLARASAENALLDWTRPAGGATCTQSLRAARARAGATALLVGKTSIHLHGGMGIADETDIGLCLKRALALSAWLGNPLWQRGEFLDELMKTGRVRQSDDSPLVVADDVDVAELPDEEFRRVLATWIAANYPPEKRFMKKRAYYADISDWYQALSRKGWLAPSWPKTAGGMGLSATKQVIYAEEIARYGCARIPDHGLAIGKLLLMHGTPEQIDYHLPRVLSGEIMWCQGYSEPNAGSDLASLRTRAERDGDFLVVNGQKTWTTLGPGADWMFALVRTSKVDGAKQRGITFLLIDLKTPGVKVRPIVNLKGEGEFSEVFFDNVRVPVSNVVGRIDDGWSVANSFLREERIFFGTPRQCEYALAQLDRLAEATNALARGDFRDRYAQLVLDVRDLKSAFELFMGRLRGGEELGPEVSYLKVWGTETYQRITDELVQLAGDHGGQIDDVVIGGIAVDVMNQYLDSRMPAIFGGSNEIQRNILAKQILALPSGRA</sequence>
<dbReference type="Gene3D" id="2.40.110.10">
    <property type="entry name" value="Butyryl-CoA Dehydrogenase, subunit A, domain 2"/>
    <property type="match status" value="2"/>
</dbReference>
<keyword evidence="8" id="KW-1185">Reference proteome</keyword>
<evidence type="ECO:0000259" key="6">
    <source>
        <dbReference type="PROSITE" id="PS50885"/>
    </source>
</evidence>
<dbReference type="CDD" id="cd00567">
    <property type="entry name" value="ACAD"/>
    <property type="match status" value="1"/>
</dbReference>
<dbReference type="PANTHER" id="PTHR43292:SF3">
    <property type="entry name" value="ACYL-COA DEHYDROGENASE FADE29"/>
    <property type="match status" value="1"/>
</dbReference>
<keyword evidence="4" id="KW-0274">FAD</keyword>
<accession>A0ABU8VYA2</accession>
<dbReference type="InterPro" id="IPR037069">
    <property type="entry name" value="AcylCoA_DH/ox_N_sf"/>
</dbReference>
<dbReference type="RefSeq" id="WP_340363715.1">
    <property type="nucleotide sequence ID" value="NZ_JBBKZV010000005.1"/>
</dbReference>
<dbReference type="InterPro" id="IPR006091">
    <property type="entry name" value="Acyl-CoA_Oxase/DH_mid-dom"/>
</dbReference>
<evidence type="ECO:0000256" key="2">
    <source>
        <dbReference type="ARBA" id="ARBA00009347"/>
    </source>
</evidence>
<dbReference type="Pfam" id="PF00441">
    <property type="entry name" value="Acyl-CoA_dh_1"/>
    <property type="match status" value="2"/>
</dbReference>
<protein>
    <submittedName>
        <fullName evidence="7">Acyl-CoA dehydrogenase</fullName>
    </submittedName>
</protein>
<dbReference type="PANTHER" id="PTHR43292">
    <property type="entry name" value="ACYL-COA DEHYDROGENASE"/>
    <property type="match status" value="1"/>
</dbReference>
<evidence type="ECO:0000256" key="4">
    <source>
        <dbReference type="ARBA" id="ARBA00022827"/>
    </source>
</evidence>
<dbReference type="InterPro" id="IPR003660">
    <property type="entry name" value="HAMP_dom"/>
</dbReference>